<feature type="transmembrane region" description="Helical" evidence="1">
    <location>
        <begin position="21"/>
        <end position="41"/>
    </location>
</feature>
<dbReference type="InterPro" id="IPR012938">
    <property type="entry name" value="Glc/Sorbosone_DH"/>
</dbReference>
<evidence type="ECO:0000256" key="1">
    <source>
        <dbReference type="SAM" id="Phobius"/>
    </source>
</evidence>
<feature type="domain" description="Glucose/Sorbosone dehydrogenase" evidence="2">
    <location>
        <begin position="63"/>
        <end position="392"/>
    </location>
</feature>
<name>A0ABY5HPX5_9GAMM</name>
<dbReference type="PANTHER" id="PTHR19328:SF75">
    <property type="entry name" value="ALDOSE SUGAR DEHYDROGENASE YLII"/>
    <property type="match status" value="1"/>
</dbReference>
<dbReference type="Pfam" id="PF07995">
    <property type="entry name" value="GSDH"/>
    <property type="match status" value="1"/>
</dbReference>
<organism evidence="3 4">
    <name type="scientific">Marinobacterium rhizophilum</name>
    <dbReference type="NCBI Taxonomy" id="420402"/>
    <lineage>
        <taxon>Bacteria</taxon>
        <taxon>Pseudomonadati</taxon>
        <taxon>Pseudomonadota</taxon>
        <taxon>Gammaproteobacteria</taxon>
        <taxon>Oceanospirillales</taxon>
        <taxon>Oceanospirillaceae</taxon>
        <taxon>Marinobacterium</taxon>
    </lineage>
</organism>
<dbReference type="SUPFAM" id="SSF50952">
    <property type="entry name" value="Soluble quinoprotein glucose dehydrogenase"/>
    <property type="match status" value="1"/>
</dbReference>
<accession>A0ABY5HPX5</accession>
<evidence type="ECO:0000313" key="4">
    <source>
        <dbReference type="Proteomes" id="UP001058461"/>
    </source>
</evidence>
<sequence>MARATAGTGYTENHIPRIRKGAFLVIRIVCFWLLVAAPVFADITAAPPAGHSTLRAVTLADRLEHPWGMAFLPDGSILVSERPGRLRLVTPDGTLSPALDGLPDIVATGQGGLFDVALHPQFAQNRWVYFSYSAGSRLTRQLGTEVARGRLGDGRLDDVEVIFRASPKAGGGRHFGGRLLFDHQGLLYISLGERGDKERAQDLGDHNGSVIRIRDDGSVPDDNPFADRPGALPEIYSYGHRNVQGLALAADGETVWALEHGPQGGDEVNRLQPGLNYGWPVITYGVNYGIGTRVGEGTAKAGMEQPVYYWDPSIAPSGMTFYQGDRFPQWRGNLLVGALKYRLLSRLELSDDKVVAEEQLLQNALGRIRDVQMGPDGYVYLLTDEDPGRLVRLEPQP</sequence>
<keyword evidence="4" id="KW-1185">Reference proteome</keyword>
<keyword evidence="1" id="KW-0812">Transmembrane</keyword>
<dbReference type="Gene3D" id="2.120.10.30">
    <property type="entry name" value="TolB, C-terminal domain"/>
    <property type="match status" value="1"/>
</dbReference>
<dbReference type="EMBL" id="CP073347">
    <property type="protein sequence ID" value="UTW14460.1"/>
    <property type="molecule type" value="Genomic_DNA"/>
</dbReference>
<gene>
    <name evidence="3" type="ORF">KDW95_18965</name>
</gene>
<proteinExistence type="predicted"/>
<keyword evidence="1" id="KW-0472">Membrane</keyword>
<dbReference type="InterPro" id="IPR011041">
    <property type="entry name" value="Quinoprot_gluc/sorb_DH_b-prop"/>
</dbReference>
<dbReference type="InterPro" id="IPR011042">
    <property type="entry name" value="6-blade_b-propeller_TolB-like"/>
</dbReference>
<dbReference type="PANTHER" id="PTHR19328">
    <property type="entry name" value="HEDGEHOG-INTERACTING PROTEIN"/>
    <property type="match status" value="1"/>
</dbReference>
<keyword evidence="1" id="KW-1133">Transmembrane helix</keyword>
<evidence type="ECO:0000313" key="3">
    <source>
        <dbReference type="EMBL" id="UTW14460.1"/>
    </source>
</evidence>
<reference evidence="3" key="1">
    <citation type="submission" date="2021-04" db="EMBL/GenBank/DDBJ databases">
        <title>Oceanospirillales bacteria with DddD are important DMSP degraders in coastal seawater.</title>
        <authorList>
            <person name="Liu J."/>
        </authorList>
    </citation>
    <scope>NUCLEOTIDE SEQUENCE</scope>
    <source>
        <strain evidence="3">D13-1</strain>
    </source>
</reference>
<dbReference type="Proteomes" id="UP001058461">
    <property type="component" value="Chromosome"/>
</dbReference>
<evidence type="ECO:0000259" key="2">
    <source>
        <dbReference type="Pfam" id="PF07995"/>
    </source>
</evidence>
<protein>
    <submittedName>
        <fullName evidence="3">PQQ-dependent sugar dehydrogenase</fullName>
    </submittedName>
</protein>